<dbReference type="SMART" id="SM00812">
    <property type="entry name" value="Alpha_L_fucos"/>
    <property type="match status" value="1"/>
</dbReference>
<dbReference type="AlphaFoldDB" id="A0A7X9XBL2"/>
<evidence type="ECO:0000259" key="8">
    <source>
        <dbReference type="Pfam" id="PF01120"/>
    </source>
</evidence>
<dbReference type="InterPro" id="IPR000933">
    <property type="entry name" value="Glyco_hydro_29"/>
</dbReference>
<keyword evidence="4 7" id="KW-0732">Signal</keyword>
<dbReference type="GO" id="GO:0016139">
    <property type="term" value="P:glycoside catabolic process"/>
    <property type="evidence" value="ECO:0007669"/>
    <property type="project" value="TreeGrafter"/>
</dbReference>
<proteinExistence type="inferred from homology"/>
<dbReference type="InterPro" id="IPR013780">
    <property type="entry name" value="Glyco_hydro_b"/>
</dbReference>
<protein>
    <recommendedName>
        <fullName evidence="3">alpha-L-fucosidase</fullName>
        <ecNumber evidence="3">3.2.1.51</ecNumber>
    </recommendedName>
</protein>
<evidence type="ECO:0000313" key="10">
    <source>
        <dbReference type="EMBL" id="NME70739.1"/>
    </source>
</evidence>
<dbReference type="GO" id="GO:0005764">
    <property type="term" value="C:lysosome"/>
    <property type="evidence" value="ECO:0007669"/>
    <property type="project" value="TreeGrafter"/>
</dbReference>
<dbReference type="Pfam" id="PF16757">
    <property type="entry name" value="Fucosidase_C"/>
    <property type="match status" value="1"/>
</dbReference>
<feature type="domain" description="Alpha-L-fucosidase C-terminal" evidence="9">
    <location>
        <begin position="410"/>
        <end position="479"/>
    </location>
</feature>
<keyword evidence="5" id="KW-0378">Hydrolase</keyword>
<dbReference type="GO" id="GO:0006004">
    <property type="term" value="P:fucose metabolic process"/>
    <property type="evidence" value="ECO:0007669"/>
    <property type="project" value="InterPro"/>
</dbReference>
<evidence type="ECO:0000256" key="1">
    <source>
        <dbReference type="ARBA" id="ARBA00004071"/>
    </source>
</evidence>
<evidence type="ECO:0000313" key="11">
    <source>
        <dbReference type="Proteomes" id="UP000576082"/>
    </source>
</evidence>
<evidence type="ECO:0000259" key="9">
    <source>
        <dbReference type="Pfam" id="PF16757"/>
    </source>
</evidence>
<comment type="caution">
    <text evidence="10">The sequence shown here is derived from an EMBL/GenBank/DDBJ whole genome shotgun (WGS) entry which is preliminary data.</text>
</comment>
<name>A0A7X9XBL2_9BACT</name>
<dbReference type="EC" id="3.2.1.51" evidence="3"/>
<feature type="domain" description="Glycoside hydrolase family 29 N-terminal" evidence="8">
    <location>
        <begin position="22"/>
        <end position="375"/>
    </location>
</feature>
<dbReference type="Gene3D" id="3.20.20.80">
    <property type="entry name" value="Glycosidases"/>
    <property type="match status" value="1"/>
</dbReference>
<dbReference type="EMBL" id="JABANE010000072">
    <property type="protein sequence ID" value="NME70739.1"/>
    <property type="molecule type" value="Genomic_DNA"/>
</dbReference>
<evidence type="ECO:0000256" key="7">
    <source>
        <dbReference type="SAM" id="SignalP"/>
    </source>
</evidence>
<dbReference type="PANTHER" id="PTHR10030:SF37">
    <property type="entry name" value="ALPHA-L-FUCOSIDASE-RELATED"/>
    <property type="match status" value="1"/>
</dbReference>
<dbReference type="Proteomes" id="UP000576082">
    <property type="component" value="Unassembled WGS sequence"/>
</dbReference>
<dbReference type="RefSeq" id="WP_169658968.1">
    <property type="nucleotide sequence ID" value="NZ_JABANE010000072.1"/>
</dbReference>
<dbReference type="Pfam" id="PF01120">
    <property type="entry name" value="Alpha_L_fucos"/>
    <property type="match status" value="1"/>
</dbReference>
<dbReference type="InterPro" id="IPR031919">
    <property type="entry name" value="Fucosidase_C"/>
</dbReference>
<feature type="chain" id="PRO_5030730727" description="alpha-L-fucosidase" evidence="7">
    <location>
        <begin position="23"/>
        <end position="490"/>
    </location>
</feature>
<evidence type="ECO:0000256" key="3">
    <source>
        <dbReference type="ARBA" id="ARBA00012662"/>
    </source>
</evidence>
<dbReference type="InterPro" id="IPR057739">
    <property type="entry name" value="Glyco_hydro_29_N"/>
</dbReference>
<sequence length="490" mass="56276">MKCIKREIIFLLLICIVSSVQAQTWEQMNSTKKEAIKHFNEDKFGLFIHWGIYSLWGGMYKGQKIDDIVSPEPNDACWVQARARIPRVEYQQLMKQFDPVKFNANEYVALIKEAGMKYVVITSKHHDGFALWDSKVSDFDMGSTPSKRNLVKELYEACQRQGVDFGVYYSHNIDWNDAHDCNIKTYCDVTGEVWPEPADFKGKKRRPMGANLWDPSPNTFDEYLVNKAYPQVKELLEMFPNMKFMWYDFAHFLSKDQSFKFYQLVYKLNPNVIVTDRVGHDLGDFNIPGDNKIPNPEDMGGKHWETVGTFNNSWGYKEYDKDFKSPYELIYWITAIASRGGNYMLNIGPKGDGSIPEESVKNLKEIGKWMSVNGKAIYGTKQWKVSREGEDTQKMLGTGHRATHGFTSNFTTSDFWFTTKGNKVYAIALERGKEALIKSFAGEEIKEVKLLGHSKKLKWKQTAEGLSIVLPKNKDSQIGYAIEVTLVSSL</sequence>
<feature type="signal peptide" evidence="7">
    <location>
        <begin position="1"/>
        <end position="22"/>
    </location>
</feature>
<gene>
    <name evidence="10" type="ORF">HHU12_22390</name>
</gene>
<evidence type="ECO:0000256" key="6">
    <source>
        <dbReference type="ARBA" id="ARBA00023295"/>
    </source>
</evidence>
<dbReference type="PANTHER" id="PTHR10030">
    <property type="entry name" value="ALPHA-L-FUCOSIDASE"/>
    <property type="match status" value="1"/>
</dbReference>
<evidence type="ECO:0000256" key="2">
    <source>
        <dbReference type="ARBA" id="ARBA00007951"/>
    </source>
</evidence>
<dbReference type="Gene3D" id="2.60.40.1180">
    <property type="entry name" value="Golgi alpha-mannosidase II"/>
    <property type="match status" value="1"/>
</dbReference>
<dbReference type="PIRSF" id="PIRSF001092">
    <property type="entry name" value="Alpha-L-fucosidase"/>
    <property type="match status" value="1"/>
</dbReference>
<accession>A0A7X9XBL2</accession>
<dbReference type="InterPro" id="IPR016286">
    <property type="entry name" value="FUC_metazoa-typ"/>
</dbReference>
<comment type="similarity">
    <text evidence="2">Belongs to the glycosyl hydrolase 29 family.</text>
</comment>
<dbReference type="PRINTS" id="PR00741">
    <property type="entry name" value="GLHYDRLASE29"/>
</dbReference>
<organism evidence="10 11">
    <name type="scientific">Flammeovirga aprica JL-4</name>
    <dbReference type="NCBI Taxonomy" id="694437"/>
    <lineage>
        <taxon>Bacteria</taxon>
        <taxon>Pseudomonadati</taxon>
        <taxon>Bacteroidota</taxon>
        <taxon>Cytophagia</taxon>
        <taxon>Cytophagales</taxon>
        <taxon>Flammeovirgaceae</taxon>
        <taxon>Flammeovirga</taxon>
    </lineage>
</organism>
<keyword evidence="6" id="KW-0326">Glycosidase</keyword>
<keyword evidence="11" id="KW-1185">Reference proteome</keyword>
<dbReference type="GO" id="GO:0004560">
    <property type="term" value="F:alpha-L-fucosidase activity"/>
    <property type="evidence" value="ECO:0007669"/>
    <property type="project" value="InterPro"/>
</dbReference>
<dbReference type="SUPFAM" id="SSF51445">
    <property type="entry name" value="(Trans)glycosidases"/>
    <property type="match status" value="1"/>
</dbReference>
<comment type="function">
    <text evidence="1">Alpha-L-fucosidase is responsible for hydrolyzing the alpha-1,6-linked fucose joined to the reducing-end N-acetylglucosamine of the carbohydrate moieties of glycoproteins.</text>
</comment>
<evidence type="ECO:0000256" key="5">
    <source>
        <dbReference type="ARBA" id="ARBA00022801"/>
    </source>
</evidence>
<dbReference type="InterPro" id="IPR017853">
    <property type="entry name" value="GH"/>
</dbReference>
<reference evidence="10 11" key="1">
    <citation type="submission" date="2020-04" db="EMBL/GenBank/DDBJ databases">
        <title>Flammeovirga sp. SR4, a novel species isolated from seawater.</title>
        <authorList>
            <person name="Wang X."/>
        </authorList>
    </citation>
    <scope>NUCLEOTIDE SEQUENCE [LARGE SCALE GENOMIC DNA]</scope>
    <source>
        <strain evidence="10 11">ATCC 23126</strain>
    </source>
</reference>
<evidence type="ECO:0000256" key="4">
    <source>
        <dbReference type="ARBA" id="ARBA00022729"/>
    </source>
</evidence>